<feature type="domain" description="6-phosphogluconate dehydrogenase NADP-binding" evidence="4">
    <location>
        <begin position="6"/>
        <end position="167"/>
    </location>
</feature>
<reference evidence="7" key="1">
    <citation type="submission" date="2016-10" db="EMBL/GenBank/DDBJ databases">
        <authorList>
            <person name="Varghese N."/>
            <person name="Submissions S."/>
        </authorList>
    </citation>
    <scope>NUCLEOTIDE SEQUENCE [LARGE SCALE GENOMIC DNA]</scope>
    <source>
        <strain evidence="7">DSM 23439</strain>
    </source>
</reference>
<organism evidence="6 7">
    <name type="scientific">Kushneria avicenniae</name>
    <dbReference type="NCBI Taxonomy" id="402385"/>
    <lineage>
        <taxon>Bacteria</taxon>
        <taxon>Pseudomonadati</taxon>
        <taxon>Pseudomonadota</taxon>
        <taxon>Gammaproteobacteria</taxon>
        <taxon>Oceanospirillales</taxon>
        <taxon>Halomonadaceae</taxon>
        <taxon>Kushneria</taxon>
    </lineage>
</organism>
<dbReference type="GO" id="GO:0050661">
    <property type="term" value="F:NADP binding"/>
    <property type="evidence" value="ECO:0007669"/>
    <property type="project" value="InterPro"/>
</dbReference>
<dbReference type="PIRSF" id="PIRSF000103">
    <property type="entry name" value="HIBADH"/>
    <property type="match status" value="1"/>
</dbReference>
<dbReference type="Gene3D" id="3.40.50.720">
    <property type="entry name" value="NAD(P)-binding Rossmann-like Domain"/>
    <property type="match status" value="1"/>
</dbReference>
<dbReference type="EMBL" id="FOLY01000003">
    <property type="protein sequence ID" value="SFC46062.1"/>
    <property type="molecule type" value="Genomic_DNA"/>
</dbReference>
<dbReference type="AlphaFoldDB" id="A0A1I1JDL3"/>
<keyword evidence="1" id="KW-0560">Oxidoreductase</keyword>
<protein>
    <submittedName>
        <fullName evidence="6">3-hydroxyisobutyrate dehydrogenase</fullName>
    </submittedName>
</protein>
<dbReference type="InterPro" id="IPR036291">
    <property type="entry name" value="NAD(P)-bd_dom_sf"/>
</dbReference>
<evidence type="ECO:0000256" key="1">
    <source>
        <dbReference type="ARBA" id="ARBA00023002"/>
    </source>
</evidence>
<evidence type="ECO:0000313" key="6">
    <source>
        <dbReference type="EMBL" id="SFC46062.1"/>
    </source>
</evidence>
<dbReference type="InterPro" id="IPR029154">
    <property type="entry name" value="HIBADH-like_NADP-bd"/>
</dbReference>
<accession>A0A1I1JDL3</accession>
<dbReference type="GO" id="GO:0016491">
    <property type="term" value="F:oxidoreductase activity"/>
    <property type="evidence" value="ECO:0007669"/>
    <property type="project" value="UniProtKB-KW"/>
</dbReference>
<dbReference type="OrthoDB" id="9786703at2"/>
<evidence type="ECO:0000256" key="3">
    <source>
        <dbReference type="PIRSR" id="PIRSR000103-1"/>
    </source>
</evidence>
<sequence length="296" mass="31631">MSHDTTVAVLGLGAMGHAFAANLLKNNLSVRVWNRTHSRGDDLAKQGALNTDSASDAVSGARFVITMLPDVETTRDVLLGESGALAHLPEKGVVIQMGTIGVEQTETLIREVKATRPDVVLIDAPVSGTKAPAEQATISVLASGDQTAADGIDTVFNAISKRVVWLGDAGRGSRMKLIVNAWLIHMMQGIAESARLAERLGFSTDELWSVLDGGPLAAPYVKAKLDKIGGDEYSAQMALEWGLKDARLALEAAGDTDLPGLVRISEIWRDAVNAGLGEQDIAAIHDYLRRQTRYRP</sequence>
<evidence type="ECO:0000256" key="2">
    <source>
        <dbReference type="ARBA" id="ARBA00023027"/>
    </source>
</evidence>
<evidence type="ECO:0000259" key="5">
    <source>
        <dbReference type="Pfam" id="PF14833"/>
    </source>
</evidence>
<dbReference type="Pfam" id="PF14833">
    <property type="entry name" value="NAD_binding_11"/>
    <property type="match status" value="1"/>
</dbReference>
<proteinExistence type="predicted"/>
<evidence type="ECO:0000259" key="4">
    <source>
        <dbReference type="Pfam" id="PF03446"/>
    </source>
</evidence>
<keyword evidence="7" id="KW-1185">Reference proteome</keyword>
<dbReference type="GO" id="GO:0051287">
    <property type="term" value="F:NAD binding"/>
    <property type="evidence" value="ECO:0007669"/>
    <property type="project" value="InterPro"/>
</dbReference>
<dbReference type="PANTHER" id="PTHR43580">
    <property type="entry name" value="OXIDOREDUCTASE GLYR1-RELATED"/>
    <property type="match status" value="1"/>
</dbReference>
<dbReference type="InterPro" id="IPR015815">
    <property type="entry name" value="HIBADH-related"/>
</dbReference>
<dbReference type="Pfam" id="PF03446">
    <property type="entry name" value="NAD_binding_2"/>
    <property type="match status" value="1"/>
</dbReference>
<dbReference type="InterPro" id="IPR008927">
    <property type="entry name" value="6-PGluconate_DH-like_C_sf"/>
</dbReference>
<dbReference type="STRING" id="402385.SAMN05421848_1458"/>
<name>A0A1I1JDL3_9GAMM</name>
<dbReference type="Proteomes" id="UP000199046">
    <property type="component" value="Unassembled WGS sequence"/>
</dbReference>
<evidence type="ECO:0000313" key="7">
    <source>
        <dbReference type="Proteomes" id="UP000199046"/>
    </source>
</evidence>
<dbReference type="RefSeq" id="WP_090132365.1">
    <property type="nucleotide sequence ID" value="NZ_FOLY01000003.1"/>
</dbReference>
<dbReference type="SUPFAM" id="SSF48179">
    <property type="entry name" value="6-phosphogluconate dehydrogenase C-terminal domain-like"/>
    <property type="match status" value="1"/>
</dbReference>
<dbReference type="Gene3D" id="1.10.1040.10">
    <property type="entry name" value="N-(1-d-carboxylethyl)-l-norvaline Dehydrogenase, domain 2"/>
    <property type="match status" value="1"/>
</dbReference>
<gene>
    <name evidence="6" type="ORF">SAMN05421848_1458</name>
</gene>
<keyword evidence="2" id="KW-0520">NAD</keyword>
<dbReference type="SUPFAM" id="SSF51735">
    <property type="entry name" value="NAD(P)-binding Rossmann-fold domains"/>
    <property type="match status" value="1"/>
</dbReference>
<feature type="domain" description="3-hydroxyisobutyrate dehydrogenase-like NAD-binding" evidence="5">
    <location>
        <begin position="170"/>
        <end position="286"/>
    </location>
</feature>
<dbReference type="PANTHER" id="PTHR43580:SF2">
    <property type="entry name" value="CYTOKINE-LIKE NUCLEAR FACTOR N-PAC"/>
    <property type="match status" value="1"/>
</dbReference>
<dbReference type="InterPro" id="IPR051265">
    <property type="entry name" value="HIBADH-related_NP60_sf"/>
</dbReference>
<dbReference type="InterPro" id="IPR006115">
    <property type="entry name" value="6PGDH_NADP-bd"/>
</dbReference>
<dbReference type="InterPro" id="IPR013328">
    <property type="entry name" value="6PGD_dom2"/>
</dbReference>
<feature type="active site" evidence="3">
    <location>
        <position position="176"/>
    </location>
</feature>